<comment type="catalytic activity">
    <reaction evidence="12">
        <text>Couples ATP hydrolysis with the unwinding of duplex DNA by translocating in the 3'-5' direction.</text>
        <dbReference type="EC" id="5.6.2.4"/>
    </reaction>
</comment>
<protein>
    <recommendedName>
        <fullName evidence="16">Probable ATP-dependent DNA helicase HFM1</fullName>
        <ecNumber evidence="13">5.6.2.4</ecNumber>
    </recommendedName>
    <alternativeName>
        <fullName evidence="17">DNA 3'-5' helicase HFM1</fullName>
    </alternativeName>
</protein>
<dbReference type="CDD" id="cd18795">
    <property type="entry name" value="SF2_C_Ski2"/>
    <property type="match status" value="1"/>
</dbReference>
<feature type="domain" description="Helicase ATP-binding" evidence="18">
    <location>
        <begin position="34"/>
        <end position="221"/>
    </location>
</feature>
<dbReference type="FunFam" id="1.10.3380.10:FF:000006">
    <property type="entry name" value="probable ATP-dependent DNA helicase HFM1 isoform X1"/>
    <property type="match status" value="1"/>
</dbReference>
<dbReference type="GO" id="GO:0008270">
    <property type="term" value="F:zinc ion binding"/>
    <property type="evidence" value="ECO:0007669"/>
    <property type="project" value="UniProtKB-KW"/>
</dbReference>
<evidence type="ECO:0000256" key="13">
    <source>
        <dbReference type="ARBA" id="ARBA00034808"/>
    </source>
</evidence>
<dbReference type="GO" id="GO:0007131">
    <property type="term" value="P:reciprocal meiotic recombination"/>
    <property type="evidence" value="ECO:0007669"/>
    <property type="project" value="UniProtKB-ARBA"/>
</dbReference>
<evidence type="ECO:0000256" key="11">
    <source>
        <dbReference type="ARBA" id="ARBA00023254"/>
    </source>
</evidence>
<dbReference type="SUPFAM" id="SSF46785">
    <property type="entry name" value="Winged helix' DNA-binding domain"/>
    <property type="match status" value="1"/>
</dbReference>
<dbReference type="Pfam" id="PF00270">
    <property type="entry name" value="DEAD"/>
    <property type="match status" value="1"/>
</dbReference>
<keyword evidence="9" id="KW-0067">ATP-binding</keyword>
<keyword evidence="21" id="KW-1185">Reference proteome</keyword>
<reference evidence="20" key="1">
    <citation type="submission" date="2025-08" db="UniProtKB">
        <authorList>
            <consortium name="Ensembl"/>
        </authorList>
    </citation>
    <scope>IDENTIFICATION</scope>
</reference>
<evidence type="ECO:0000256" key="3">
    <source>
        <dbReference type="ARBA" id="ARBA00022723"/>
    </source>
</evidence>
<dbReference type="Pfam" id="PF02889">
    <property type="entry name" value="Sec63"/>
    <property type="match status" value="1"/>
</dbReference>
<dbReference type="PANTHER" id="PTHR47835:SF3">
    <property type="entry name" value="HELICASE FOR MEIOSIS 1"/>
    <property type="match status" value="1"/>
</dbReference>
<keyword evidence="10" id="KW-0413">Isomerase</keyword>
<dbReference type="InterPro" id="IPR011545">
    <property type="entry name" value="DEAD/DEAH_box_helicase_dom"/>
</dbReference>
<evidence type="ECO:0000256" key="10">
    <source>
        <dbReference type="ARBA" id="ARBA00023235"/>
    </source>
</evidence>
<dbReference type="STRING" id="43700.ENSMALP00000003365"/>
<dbReference type="SMART" id="SM00490">
    <property type="entry name" value="HELICc"/>
    <property type="match status" value="1"/>
</dbReference>
<evidence type="ECO:0000256" key="1">
    <source>
        <dbReference type="ARBA" id="ARBA00001947"/>
    </source>
</evidence>
<keyword evidence="5" id="KW-0863">Zinc-finger</keyword>
<keyword evidence="11" id="KW-0469">Meiosis</keyword>
<evidence type="ECO:0000259" key="18">
    <source>
        <dbReference type="PROSITE" id="PS51192"/>
    </source>
</evidence>
<dbReference type="PANTHER" id="PTHR47835">
    <property type="entry name" value="HFM1, ATP DEPENDENT DNA HELICASE HOMOLOG"/>
    <property type="match status" value="1"/>
</dbReference>
<dbReference type="Pfam" id="PF00271">
    <property type="entry name" value="Helicase_C"/>
    <property type="match status" value="1"/>
</dbReference>
<comment type="catalytic activity">
    <reaction evidence="14">
        <text>ATP + H2O = ADP + phosphate + H(+)</text>
        <dbReference type="Rhea" id="RHEA:13065"/>
        <dbReference type="ChEBI" id="CHEBI:15377"/>
        <dbReference type="ChEBI" id="CHEBI:15378"/>
        <dbReference type="ChEBI" id="CHEBI:30616"/>
        <dbReference type="ChEBI" id="CHEBI:43474"/>
        <dbReference type="ChEBI" id="CHEBI:456216"/>
        <dbReference type="EC" id="5.6.2.4"/>
    </reaction>
</comment>
<dbReference type="Pfam" id="PF23445">
    <property type="entry name" value="WHD_SNRNP200"/>
    <property type="match status" value="1"/>
</dbReference>
<keyword evidence="8" id="KW-0862">Zinc</keyword>
<evidence type="ECO:0000259" key="19">
    <source>
        <dbReference type="PROSITE" id="PS51194"/>
    </source>
</evidence>
<keyword evidence="6" id="KW-0378">Hydrolase</keyword>
<dbReference type="InterPro" id="IPR052247">
    <property type="entry name" value="Meiotic_Crossover_Helicase"/>
</dbReference>
<dbReference type="SMART" id="SM00973">
    <property type="entry name" value="Sec63"/>
    <property type="match status" value="1"/>
</dbReference>
<evidence type="ECO:0000313" key="20">
    <source>
        <dbReference type="Ensembl" id="ENSMALP00000003365.1"/>
    </source>
</evidence>
<dbReference type="CDD" id="cd18023">
    <property type="entry name" value="DEXHc_HFM1"/>
    <property type="match status" value="1"/>
</dbReference>
<dbReference type="FunFam" id="1.10.10.10:FF:000012">
    <property type="entry name" value="U5 small nuclear ribonucleoprotein helicase"/>
    <property type="match status" value="1"/>
</dbReference>
<keyword evidence="7" id="KW-0347">Helicase</keyword>
<dbReference type="InterPro" id="IPR014001">
    <property type="entry name" value="Helicase_ATP-bd"/>
</dbReference>
<comment type="similarity">
    <text evidence="2">Belongs to the helicase family. SKI2 subfamily.</text>
</comment>
<evidence type="ECO:0000256" key="16">
    <source>
        <dbReference type="ARBA" id="ARBA00071159"/>
    </source>
</evidence>
<evidence type="ECO:0000256" key="4">
    <source>
        <dbReference type="ARBA" id="ARBA00022741"/>
    </source>
</evidence>
<dbReference type="EC" id="5.6.2.4" evidence="13"/>
<dbReference type="GO" id="GO:0016787">
    <property type="term" value="F:hydrolase activity"/>
    <property type="evidence" value="ECO:0007669"/>
    <property type="project" value="UniProtKB-KW"/>
</dbReference>
<dbReference type="SUPFAM" id="SSF52540">
    <property type="entry name" value="P-loop containing nucleoside triphosphate hydrolases"/>
    <property type="match status" value="1"/>
</dbReference>
<evidence type="ECO:0000256" key="12">
    <source>
        <dbReference type="ARBA" id="ARBA00034617"/>
    </source>
</evidence>
<dbReference type="FunFam" id="3.40.50.300:FF:001076">
    <property type="entry name" value="ATP-dependent DNA helicase MER3"/>
    <property type="match status" value="1"/>
</dbReference>
<dbReference type="Gene3D" id="1.10.10.10">
    <property type="entry name" value="Winged helix-like DNA-binding domain superfamily/Winged helix DNA-binding domain"/>
    <property type="match status" value="1"/>
</dbReference>
<dbReference type="PROSITE" id="PS51194">
    <property type="entry name" value="HELICASE_CTER"/>
    <property type="match status" value="1"/>
</dbReference>
<dbReference type="SMART" id="SM00487">
    <property type="entry name" value="DEXDc"/>
    <property type="match status" value="1"/>
</dbReference>
<organism evidence="20 21">
    <name type="scientific">Monopterus albus</name>
    <name type="common">Swamp eel</name>
    <dbReference type="NCBI Taxonomy" id="43700"/>
    <lineage>
        <taxon>Eukaryota</taxon>
        <taxon>Metazoa</taxon>
        <taxon>Chordata</taxon>
        <taxon>Craniata</taxon>
        <taxon>Vertebrata</taxon>
        <taxon>Euteleostomi</taxon>
        <taxon>Actinopterygii</taxon>
        <taxon>Neopterygii</taxon>
        <taxon>Teleostei</taxon>
        <taxon>Neoteleostei</taxon>
        <taxon>Acanthomorphata</taxon>
        <taxon>Anabantaria</taxon>
        <taxon>Synbranchiformes</taxon>
        <taxon>Synbranchidae</taxon>
        <taxon>Monopterus</taxon>
    </lineage>
</organism>
<feature type="domain" description="Helicase C-terminal" evidence="19">
    <location>
        <begin position="262"/>
        <end position="447"/>
    </location>
</feature>
<evidence type="ECO:0000256" key="8">
    <source>
        <dbReference type="ARBA" id="ARBA00022833"/>
    </source>
</evidence>
<evidence type="ECO:0000256" key="6">
    <source>
        <dbReference type="ARBA" id="ARBA00022801"/>
    </source>
</evidence>
<comment type="cofactor">
    <cofactor evidence="1">
        <name>Zn(2+)</name>
        <dbReference type="ChEBI" id="CHEBI:29105"/>
    </cofactor>
</comment>
<name>A0A3Q3Q332_MONAL</name>
<dbReference type="GO" id="GO:0005524">
    <property type="term" value="F:ATP binding"/>
    <property type="evidence" value="ECO:0007669"/>
    <property type="project" value="UniProtKB-KW"/>
</dbReference>
<evidence type="ECO:0000256" key="17">
    <source>
        <dbReference type="ARBA" id="ARBA00093665"/>
    </source>
</evidence>
<dbReference type="PROSITE" id="PS51192">
    <property type="entry name" value="HELICASE_ATP_BIND_1"/>
    <property type="match status" value="1"/>
</dbReference>
<dbReference type="InterPro" id="IPR004179">
    <property type="entry name" value="Sec63-dom"/>
</dbReference>
<dbReference type="InterPro" id="IPR036388">
    <property type="entry name" value="WH-like_DNA-bd_sf"/>
</dbReference>
<reference evidence="20" key="2">
    <citation type="submission" date="2025-09" db="UniProtKB">
        <authorList>
            <consortium name="Ensembl"/>
        </authorList>
    </citation>
    <scope>IDENTIFICATION</scope>
</reference>
<comment type="function">
    <text evidence="15">Required for crossover formation and complete synapsis of homologous chromosomes during meiosis.</text>
</comment>
<dbReference type="InterPro" id="IPR057842">
    <property type="entry name" value="WH_MER3"/>
</dbReference>
<dbReference type="AlphaFoldDB" id="A0A3Q3Q332"/>
<dbReference type="SUPFAM" id="SSF158702">
    <property type="entry name" value="Sec63 N-terminal domain-like"/>
    <property type="match status" value="1"/>
</dbReference>
<dbReference type="InterPro" id="IPR027417">
    <property type="entry name" value="P-loop_NTPase"/>
</dbReference>
<dbReference type="InterPro" id="IPR036390">
    <property type="entry name" value="WH_DNA-bd_sf"/>
</dbReference>
<keyword evidence="3" id="KW-0479">Metal-binding</keyword>
<accession>A0A3Q3Q332</accession>
<dbReference type="InterPro" id="IPR001650">
    <property type="entry name" value="Helicase_C-like"/>
</dbReference>
<dbReference type="GO" id="GO:0003676">
    <property type="term" value="F:nucleic acid binding"/>
    <property type="evidence" value="ECO:0007669"/>
    <property type="project" value="InterPro"/>
</dbReference>
<dbReference type="Ensembl" id="ENSMALT00000003452.1">
    <property type="protein sequence ID" value="ENSMALP00000003365.1"/>
    <property type="gene ID" value="ENSMALG00000002401.1"/>
</dbReference>
<evidence type="ECO:0000256" key="9">
    <source>
        <dbReference type="ARBA" id="ARBA00022840"/>
    </source>
</evidence>
<evidence type="ECO:0000256" key="14">
    <source>
        <dbReference type="ARBA" id="ARBA00048988"/>
    </source>
</evidence>
<dbReference type="Gene3D" id="1.10.3380.10">
    <property type="entry name" value="Sec63 N-terminal domain-like domain"/>
    <property type="match status" value="1"/>
</dbReference>
<dbReference type="GO" id="GO:0043138">
    <property type="term" value="F:3'-5' DNA helicase activity"/>
    <property type="evidence" value="ECO:0007669"/>
    <property type="project" value="UniProtKB-EC"/>
</dbReference>
<sequence length="1037" mass="116540">MWFDFLNHAKTAAKFRTVFSEFPFFNCVQSKALDDVLYTGKNFVACAPTGSGKTVLFELAIIRLLMETSEPWRDVKAVYMAPIKALCSQCFENWKKKFGPLGLSCKELTGDTEIDDFFEIQDSHIILTTPEKWDSMTRKWKDNCLLQLVRLFLIDEVHVVKDATRGATLEVVVSRMKAVHAYRTAQNPKAGPSMRFVAVSATIPNISDISEWLSNDSGPATCLEMDETHRPVKLRKVVLGFPCSSNQTEFKFDLSLNYKMANIIQTYSDQKPALVFCSTRKGAQQSAAVLAKDARFIMSIEHKQRLIKYANSILDSKLRDLVMLGVGYHHAGVDLSDRKLIEEAFTLGDLPVLFTTRTLAMGVNLPAHLVVIKSTMQYVAGSCEEYGEADLLQMIGRAGRPQFDTSATAVIMTKIQTKDKYMKLMNGMEIIESSLHSHLVEHLNAEIVLQTISNVNMALDWIRSTFLYIRALKNPKHYGFSADLDRYGIEAKLQELCLKNLNSLSSIGLIDMDEDINIKPTEAGRLMARYCVAFDTMKQFSKVAGTENLSDLVSVLIRSIEFSDIQLRMNEKRSLNTLNKDKNRITIRFPIEGRVKTSEMKVNCLIQAQLGSISIQEFGLIQDTAKIFRNGMRISRCLSEFLSQRSKTGFSALLNSLILAKCFRAKLWENSPYVSKQLEKIGQTLSTAMVNAGLTTFSKIEQTNARELELILNRHPPFGNQIRESVIHLPKYDVTLEQLPRYSCATAEIMVKVQLKNQAQLLSRRTAPDNHYISLIIGDSDNNVVFLQKLTDLVLLKCGSWSKKIEVAKPLKGEVISVNLISSHYGKPWKYILLSHDFCCVHLCIYLCITLSASLDCRGPLPLACNSKCKCVYLQGKVGVTVARKRSANQESSFSSYLNDLRSRCDTLTQTPVKRLKVRKSGPCPFWMDPRFSQSPKQHLNENDTTNSAYSKRSTVASNQGAHCEIAPSSQIPTVSFDLGNDWDDWDDFDDDEKLVHASDTSFATCIANAKPQIQQSLQCNTPGKVTFLSVCKPSLV</sequence>
<evidence type="ECO:0000256" key="15">
    <source>
        <dbReference type="ARBA" id="ARBA00059912"/>
    </source>
</evidence>
<keyword evidence="4" id="KW-0547">Nucleotide-binding</keyword>
<dbReference type="Proteomes" id="UP000261600">
    <property type="component" value="Unplaced"/>
</dbReference>
<evidence type="ECO:0000256" key="7">
    <source>
        <dbReference type="ARBA" id="ARBA00022806"/>
    </source>
</evidence>
<dbReference type="Gene3D" id="3.40.50.300">
    <property type="entry name" value="P-loop containing nucleotide triphosphate hydrolases"/>
    <property type="match status" value="2"/>
</dbReference>
<evidence type="ECO:0000313" key="21">
    <source>
        <dbReference type="Proteomes" id="UP000261600"/>
    </source>
</evidence>
<evidence type="ECO:0000256" key="2">
    <source>
        <dbReference type="ARBA" id="ARBA00010140"/>
    </source>
</evidence>
<proteinExistence type="inferred from homology"/>
<evidence type="ECO:0000256" key="5">
    <source>
        <dbReference type="ARBA" id="ARBA00022771"/>
    </source>
</evidence>
<dbReference type="FunFam" id="3.40.50.300:FF:000950">
    <property type="entry name" value="probable ATP-dependent DNA helicase HFM1"/>
    <property type="match status" value="1"/>
</dbReference>